<comment type="caution">
    <text evidence="1">The sequence shown here is derived from an EMBL/GenBank/DDBJ whole genome shotgun (WGS) entry which is preliminary data.</text>
</comment>
<evidence type="ECO:0000313" key="2">
    <source>
        <dbReference type="Proteomes" id="UP001144256"/>
    </source>
</evidence>
<dbReference type="InterPro" id="IPR027417">
    <property type="entry name" value="P-loop_NTPase"/>
</dbReference>
<accession>A0A9W5Y7P1</accession>
<dbReference type="AlphaFoldDB" id="A0A9W5Y7P1"/>
<evidence type="ECO:0000313" key="1">
    <source>
        <dbReference type="EMBL" id="GKX28047.1"/>
    </source>
</evidence>
<dbReference type="Proteomes" id="UP001144256">
    <property type="component" value="Unassembled WGS sequence"/>
</dbReference>
<name>A0A9W5Y7P1_9FIRM</name>
<proteinExistence type="predicted"/>
<sequence>MEKTCKIRHLFPGGNTTQGFFSYYDNILSQEEATRIICLKGGPGVGKSTYMKRIGKAMEEKNYSVEYLHCSSDPDSLDGVLIPAIKVAIVDGTSPHVVDPKNPGAVDYIINLGEYWDEKGIRKNRKQILQVNSAVSKLFKRAYKYLAAAKNLYNDILLIHQDAVNKSGVYIEADKVITKVFKDVAVSEKVGEIRKLFASAITPKGFVNHLDSVVGCNDKVYRIIGEPGTYTSKLLHLIMEEAMKRGLDVEAFYCPIDPVNKLEHLIIKELGVAFITTNDFHNLDVVNSKIIDMNKYIDYTILNQYFDVLQYDYRLYKELLDTAVKTIHDAKKSHDYLETLYVPHMDFDKVKENEKNTLNKILEYIQEVNVKS</sequence>
<dbReference type="RefSeq" id="WP_281811958.1">
    <property type="nucleotide sequence ID" value="NZ_BRLB01000001.1"/>
</dbReference>
<protein>
    <recommendedName>
        <fullName evidence="3">ATPase</fullName>
    </recommendedName>
</protein>
<dbReference type="Gene3D" id="3.40.50.300">
    <property type="entry name" value="P-loop containing nucleotide triphosphate hydrolases"/>
    <property type="match status" value="1"/>
</dbReference>
<organism evidence="1 2">
    <name type="scientific">Vallitalea longa</name>
    <dbReference type="NCBI Taxonomy" id="2936439"/>
    <lineage>
        <taxon>Bacteria</taxon>
        <taxon>Bacillati</taxon>
        <taxon>Bacillota</taxon>
        <taxon>Clostridia</taxon>
        <taxon>Lachnospirales</taxon>
        <taxon>Vallitaleaceae</taxon>
        <taxon>Vallitalea</taxon>
    </lineage>
</organism>
<dbReference type="EMBL" id="BRLB01000001">
    <property type="protein sequence ID" value="GKX28047.1"/>
    <property type="molecule type" value="Genomic_DNA"/>
</dbReference>
<evidence type="ECO:0008006" key="3">
    <source>
        <dbReference type="Google" id="ProtNLM"/>
    </source>
</evidence>
<keyword evidence="2" id="KW-1185">Reference proteome</keyword>
<gene>
    <name evidence="1" type="ORF">SH1V18_05270</name>
</gene>
<reference evidence="1" key="1">
    <citation type="submission" date="2022-06" db="EMBL/GenBank/DDBJ databases">
        <title>Vallitalea longa sp. nov., an anaerobic bacterium isolated from marine sediment.</title>
        <authorList>
            <person name="Hirano S."/>
            <person name="Terahara T."/>
            <person name="Mori K."/>
            <person name="Hamada M."/>
            <person name="Matsumoto R."/>
            <person name="Kobayashi T."/>
        </authorList>
    </citation>
    <scope>NUCLEOTIDE SEQUENCE</scope>
    <source>
        <strain evidence="1">SH18-1</strain>
    </source>
</reference>
<dbReference type="SUPFAM" id="SSF52540">
    <property type="entry name" value="P-loop containing nucleoside triphosphate hydrolases"/>
    <property type="match status" value="2"/>
</dbReference>